<dbReference type="EC" id="2.7.7.65" evidence="3"/>
<feature type="domain" description="GGDEF" evidence="2">
    <location>
        <begin position="230"/>
        <end position="365"/>
    </location>
</feature>
<dbReference type="PROSITE" id="PS50887">
    <property type="entry name" value="GGDEF"/>
    <property type="match status" value="1"/>
</dbReference>
<dbReference type="SMART" id="SM00267">
    <property type="entry name" value="GGDEF"/>
    <property type="match status" value="1"/>
</dbReference>
<dbReference type="PANTHER" id="PTHR45138">
    <property type="entry name" value="REGULATORY COMPONENTS OF SENSORY TRANSDUCTION SYSTEM"/>
    <property type="match status" value="1"/>
</dbReference>
<organism evidence="3 4">
    <name type="scientific">Bacillus seohaeanensis</name>
    <dbReference type="NCBI Taxonomy" id="284580"/>
    <lineage>
        <taxon>Bacteria</taxon>
        <taxon>Bacillati</taxon>
        <taxon>Bacillota</taxon>
        <taxon>Bacilli</taxon>
        <taxon>Bacillales</taxon>
        <taxon>Bacillaceae</taxon>
        <taxon>Bacillus</taxon>
    </lineage>
</organism>
<evidence type="ECO:0000313" key="3">
    <source>
        <dbReference type="EMBL" id="MFD2683176.1"/>
    </source>
</evidence>
<evidence type="ECO:0000256" key="1">
    <source>
        <dbReference type="SAM" id="Phobius"/>
    </source>
</evidence>
<comment type="caution">
    <text evidence="3">The sequence shown here is derived from an EMBL/GenBank/DDBJ whole genome shotgun (WGS) entry which is preliminary data.</text>
</comment>
<proteinExistence type="predicted"/>
<dbReference type="GO" id="GO:0052621">
    <property type="term" value="F:diguanylate cyclase activity"/>
    <property type="evidence" value="ECO:0007669"/>
    <property type="project" value="UniProtKB-EC"/>
</dbReference>
<feature type="transmembrane region" description="Helical" evidence="1">
    <location>
        <begin position="170"/>
        <end position="190"/>
    </location>
</feature>
<dbReference type="InterPro" id="IPR000160">
    <property type="entry name" value="GGDEF_dom"/>
</dbReference>
<sequence length="377" mass="44007">MKITWGVLGLLLLTNSIHFYTFKKFENQTEFLNQELIPLITYSERMLTAVMGLEEGIRGYLLDPKTTLLTPDYTRGDRIDRNDEKITSSIGNFPELKKEYNTTLRPLIANLQNRFAELSENPTLTEAEWYKTREMMNNYRTEHREWTESIQKELDAVSYDIKRSGRESSIMFGISLLISFAYFIMMIIFYNNSQQKVNSLSKLVNKDFLTGLGNRRYLDEKVKRLFKKNQPFELILFDIDFFKQFNDTYGHKKGDYCLKVISKEIKKMCKDKGYSARVGGEEFAIILPYYSTEESKKFAEQLRTNIQQLNIEHSYSPFQTVTISIGVTSVAPPTKEKFAYYYNLADKALYKSKETGRNKTSVWNCSEVTSEVRLSPI</sequence>
<name>A0ABW5RYW9_9BACI</name>
<accession>A0ABW5RYW9</accession>
<dbReference type="PANTHER" id="PTHR45138:SF9">
    <property type="entry name" value="DIGUANYLATE CYCLASE DGCM-RELATED"/>
    <property type="match status" value="1"/>
</dbReference>
<keyword evidence="1" id="KW-1133">Transmembrane helix</keyword>
<dbReference type="InterPro" id="IPR050469">
    <property type="entry name" value="Diguanylate_Cyclase"/>
</dbReference>
<dbReference type="NCBIfam" id="TIGR00254">
    <property type="entry name" value="GGDEF"/>
    <property type="match status" value="1"/>
</dbReference>
<protein>
    <submittedName>
        <fullName evidence="3">Diguanylate cyclase</fullName>
        <ecNumber evidence="3">2.7.7.65</ecNumber>
    </submittedName>
</protein>
<dbReference type="Proteomes" id="UP001597506">
    <property type="component" value="Unassembled WGS sequence"/>
</dbReference>
<keyword evidence="4" id="KW-1185">Reference proteome</keyword>
<keyword evidence="1" id="KW-0812">Transmembrane</keyword>
<keyword evidence="3" id="KW-0548">Nucleotidyltransferase</keyword>
<dbReference type="EMBL" id="JBHUMF010000035">
    <property type="protein sequence ID" value="MFD2683176.1"/>
    <property type="molecule type" value="Genomic_DNA"/>
</dbReference>
<evidence type="ECO:0000259" key="2">
    <source>
        <dbReference type="PROSITE" id="PS50887"/>
    </source>
</evidence>
<keyword evidence="1" id="KW-0472">Membrane</keyword>
<keyword evidence="3" id="KW-0808">Transferase</keyword>
<dbReference type="Pfam" id="PF00990">
    <property type="entry name" value="GGDEF"/>
    <property type="match status" value="1"/>
</dbReference>
<dbReference type="InterPro" id="IPR029787">
    <property type="entry name" value="Nucleotide_cyclase"/>
</dbReference>
<gene>
    <name evidence="3" type="ORF">ACFSUL_20795</name>
</gene>
<dbReference type="CDD" id="cd01949">
    <property type="entry name" value="GGDEF"/>
    <property type="match status" value="1"/>
</dbReference>
<dbReference type="SUPFAM" id="SSF55073">
    <property type="entry name" value="Nucleotide cyclase"/>
    <property type="match status" value="1"/>
</dbReference>
<reference evidence="4" key="1">
    <citation type="journal article" date="2019" name="Int. J. Syst. Evol. Microbiol.">
        <title>The Global Catalogue of Microorganisms (GCM) 10K type strain sequencing project: providing services to taxonomists for standard genome sequencing and annotation.</title>
        <authorList>
            <consortium name="The Broad Institute Genomics Platform"/>
            <consortium name="The Broad Institute Genome Sequencing Center for Infectious Disease"/>
            <person name="Wu L."/>
            <person name="Ma J."/>
        </authorList>
    </citation>
    <scope>NUCLEOTIDE SEQUENCE [LARGE SCALE GENOMIC DNA]</scope>
    <source>
        <strain evidence="4">KCTC 3913</strain>
    </source>
</reference>
<dbReference type="RefSeq" id="WP_377938348.1">
    <property type="nucleotide sequence ID" value="NZ_JBHUMF010000035.1"/>
</dbReference>
<dbReference type="InterPro" id="IPR043128">
    <property type="entry name" value="Rev_trsase/Diguanyl_cyclase"/>
</dbReference>
<dbReference type="Gene3D" id="3.30.70.270">
    <property type="match status" value="1"/>
</dbReference>
<evidence type="ECO:0000313" key="4">
    <source>
        <dbReference type="Proteomes" id="UP001597506"/>
    </source>
</evidence>